<dbReference type="PANTHER" id="PTHR43193:SF2">
    <property type="entry name" value="POLYFERREDOXIN PROTEIN FWDF"/>
    <property type="match status" value="1"/>
</dbReference>
<name>A0A380RVC6_FIBSU</name>
<evidence type="ECO:0000256" key="1">
    <source>
        <dbReference type="ARBA" id="ARBA00022723"/>
    </source>
</evidence>
<keyword evidence="2" id="KW-0408">Iron</keyword>
<dbReference type="InterPro" id="IPR017896">
    <property type="entry name" value="4Fe4S_Fe-S-bd"/>
</dbReference>
<proteinExistence type="predicted"/>
<evidence type="ECO:0000313" key="5">
    <source>
        <dbReference type="EMBL" id="SUQ19249.1"/>
    </source>
</evidence>
<dbReference type="PROSITE" id="PS51379">
    <property type="entry name" value="4FE4S_FER_2"/>
    <property type="match status" value="2"/>
</dbReference>
<dbReference type="GO" id="GO:0046872">
    <property type="term" value="F:metal ion binding"/>
    <property type="evidence" value="ECO:0007669"/>
    <property type="project" value="UniProtKB-KW"/>
</dbReference>
<dbReference type="RefSeq" id="WP_109571954.1">
    <property type="nucleotide sequence ID" value="NZ_UHJL01000001.1"/>
</dbReference>
<dbReference type="SUPFAM" id="SSF54862">
    <property type="entry name" value="4Fe-4S ferredoxins"/>
    <property type="match status" value="1"/>
</dbReference>
<organism evidence="5 6">
    <name type="scientific">Fibrobacter succinogenes</name>
    <name type="common">Bacteroides succinogenes</name>
    <dbReference type="NCBI Taxonomy" id="833"/>
    <lineage>
        <taxon>Bacteria</taxon>
        <taxon>Pseudomonadati</taxon>
        <taxon>Fibrobacterota</taxon>
        <taxon>Fibrobacteria</taxon>
        <taxon>Fibrobacterales</taxon>
        <taxon>Fibrobacteraceae</taxon>
        <taxon>Fibrobacter</taxon>
    </lineage>
</organism>
<gene>
    <name evidence="5" type="ORF">SAMN05661053_0478</name>
</gene>
<dbReference type="InterPro" id="IPR052977">
    <property type="entry name" value="Polyferredoxin-like_ET"/>
</dbReference>
<evidence type="ECO:0000259" key="4">
    <source>
        <dbReference type="PROSITE" id="PS51379"/>
    </source>
</evidence>
<evidence type="ECO:0000313" key="6">
    <source>
        <dbReference type="Proteomes" id="UP000255423"/>
    </source>
</evidence>
<accession>A0A380RVC6</accession>
<dbReference type="AlphaFoldDB" id="A0A380RVC6"/>
<feature type="domain" description="4Fe-4S ferredoxin-type" evidence="4">
    <location>
        <begin position="36"/>
        <end position="65"/>
    </location>
</feature>
<sequence length="398" mass="45430">MNIGDISKLNCTGCCACVNICPKNAIKIVTDDEGFYVPRVNEKLCVDCGKCYSACPSNENAYVDESLSGYLVRLKDKIKLKKSASGGAFFGIASFMIESYGALVAGAAITEDLSVKHIIVESRDDLAKLQNSKYVQSYVGNVYQQIRNALDRGRTVLFSGTPCQIAGLYAVIPLKKRERLYTVDLVCHGVPSPAILKRQIDFDSKSKQGRVVDFRFRYKNPKAEGNISFFMMVMIMARGFPLVRRVSQDVYLNLFMQGLDFRECCYNCKYANLKRIADFTIGDCDSRDFYPHFYPGESNSILLINSKRADSLWKDISKQFDFTALDVPREAEYNHQLKHPFKRPKQRDGIYEDLLNNEWLAVKNKYSIPQNRMDRYKLLILLNTPAWVKSIFAKIKRR</sequence>
<dbReference type="PROSITE" id="PS00198">
    <property type="entry name" value="4FE4S_FER_1"/>
    <property type="match status" value="1"/>
</dbReference>
<dbReference type="EMBL" id="UHJL01000001">
    <property type="protein sequence ID" value="SUQ19249.1"/>
    <property type="molecule type" value="Genomic_DNA"/>
</dbReference>
<feature type="domain" description="4Fe-4S ferredoxin-type" evidence="4">
    <location>
        <begin position="1"/>
        <end position="31"/>
    </location>
</feature>
<dbReference type="Pfam" id="PF04432">
    <property type="entry name" value="FrhB_FdhB_C"/>
    <property type="match status" value="1"/>
</dbReference>
<dbReference type="GO" id="GO:0051536">
    <property type="term" value="F:iron-sulfur cluster binding"/>
    <property type="evidence" value="ECO:0007669"/>
    <property type="project" value="UniProtKB-KW"/>
</dbReference>
<reference evidence="5 6" key="1">
    <citation type="submission" date="2017-08" db="EMBL/GenBank/DDBJ databases">
        <authorList>
            <person name="de Groot N.N."/>
        </authorList>
    </citation>
    <scope>NUCLEOTIDE SEQUENCE [LARGE SCALE GENOMIC DNA]</scope>
    <source>
        <strain evidence="5 6">HM2</strain>
    </source>
</reference>
<dbReference type="InterPro" id="IPR007525">
    <property type="entry name" value="FrhB_FdhB_C"/>
</dbReference>
<evidence type="ECO:0000256" key="2">
    <source>
        <dbReference type="ARBA" id="ARBA00023004"/>
    </source>
</evidence>
<dbReference type="PANTHER" id="PTHR43193">
    <property type="match status" value="1"/>
</dbReference>
<dbReference type="Proteomes" id="UP000255423">
    <property type="component" value="Unassembled WGS sequence"/>
</dbReference>
<keyword evidence="3" id="KW-0411">Iron-sulfur</keyword>
<dbReference type="InterPro" id="IPR017900">
    <property type="entry name" value="4Fe4S_Fe_S_CS"/>
</dbReference>
<evidence type="ECO:0000256" key="3">
    <source>
        <dbReference type="ARBA" id="ARBA00023014"/>
    </source>
</evidence>
<dbReference type="Gene3D" id="3.30.70.20">
    <property type="match status" value="1"/>
</dbReference>
<protein>
    <submittedName>
        <fullName evidence="5">Coenzyme F420 hydrogenase/dehydrogenase, beta subunit N-term</fullName>
    </submittedName>
</protein>
<dbReference type="Pfam" id="PF12838">
    <property type="entry name" value="Fer4_7"/>
    <property type="match status" value="1"/>
</dbReference>
<keyword evidence="1" id="KW-0479">Metal-binding</keyword>